<evidence type="ECO:0000313" key="13">
    <source>
        <dbReference type="Proteomes" id="UP000235672"/>
    </source>
</evidence>
<dbReference type="FunFam" id="1.20.1560.10:FF:000055">
    <property type="entry name" value="ABC multidrug transporter (Eurofung)"/>
    <property type="match status" value="1"/>
</dbReference>
<evidence type="ECO:0000259" key="10">
    <source>
        <dbReference type="PROSITE" id="PS50893"/>
    </source>
</evidence>
<dbReference type="PANTHER" id="PTHR24223">
    <property type="entry name" value="ATP-BINDING CASSETTE SUB-FAMILY C"/>
    <property type="match status" value="1"/>
</dbReference>
<keyword evidence="5" id="KW-0547">Nucleotide-binding</keyword>
<dbReference type="Gene3D" id="1.20.1560.10">
    <property type="entry name" value="ABC transporter type 1, transmembrane domain"/>
    <property type="match status" value="2"/>
</dbReference>
<feature type="transmembrane region" description="Helical" evidence="9">
    <location>
        <begin position="251"/>
        <end position="284"/>
    </location>
</feature>
<feature type="transmembrane region" description="Helical" evidence="9">
    <location>
        <begin position="304"/>
        <end position="324"/>
    </location>
</feature>
<feature type="domain" description="ABC transporter" evidence="10">
    <location>
        <begin position="615"/>
        <end position="843"/>
    </location>
</feature>
<dbReference type="CDD" id="cd03244">
    <property type="entry name" value="ABCC_MRP_domain2"/>
    <property type="match status" value="1"/>
</dbReference>
<dbReference type="STRING" id="1745343.A0A2J6Q7N2"/>
<dbReference type="InterPro" id="IPR036640">
    <property type="entry name" value="ABC1_TM_sf"/>
</dbReference>
<keyword evidence="13" id="KW-1185">Reference proteome</keyword>
<dbReference type="GO" id="GO:0005524">
    <property type="term" value="F:ATP binding"/>
    <property type="evidence" value="ECO:0007669"/>
    <property type="project" value="UniProtKB-KW"/>
</dbReference>
<dbReference type="InterPro" id="IPR011527">
    <property type="entry name" value="ABC1_TM_dom"/>
</dbReference>
<feature type="transmembrane region" description="Helical" evidence="9">
    <location>
        <begin position="1036"/>
        <end position="1053"/>
    </location>
</feature>
<protein>
    <submittedName>
        <fullName evidence="12">ABC transporter-like protein</fullName>
    </submittedName>
</protein>
<feature type="transmembrane region" description="Helical" evidence="9">
    <location>
        <begin position="63"/>
        <end position="81"/>
    </location>
</feature>
<dbReference type="GO" id="GO:0005886">
    <property type="term" value="C:plasma membrane"/>
    <property type="evidence" value="ECO:0007669"/>
    <property type="project" value="UniProtKB-SubCell"/>
</dbReference>
<name>A0A2J6Q7N2_9HELO</name>
<dbReference type="Pfam" id="PF00005">
    <property type="entry name" value="ABC_tran"/>
    <property type="match status" value="2"/>
</dbReference>
<evidence type="ECO:0000313" key="12">
    <source>
        <dbReference type="EMBL" id="PMD22288.1"/>
    </source>
</evidence>
<dbReference type="InterPro" id="IPR050173">
    <property type="entry name" value="ABC_transporter_C-like"/>
</dbReference>
<dbReference type="Pfam" id="PF24357">
    <property type="entry name" value="TMD0_ABC"/>
    <property type="match status" value="1"/>
</dbReference>
<organism evidence="12 13">
    <name type="scientific">Hyaloscypha hepaticicola</name>
    <dbReference type="NCBI Taxonomy" id="2082293"/>
    <lineage>
        <taxon>Eukaryota</taxon>
        <taxon>Fungi</taxon>
        <taxon>Dikarya</taxon>
        <taxon>Ascomycota</taxon>
        <taxon>Pezizomycotina</taxon>
        <taxon>Leotiomycetes</taxon>
        <taxon>Helotiales</taxon>
        <taxon>Hyaloscyphaceae</taxon>
        <taxon>Hyaloscypha</taxon>
    </lineage>
</organism>
<dbReference type="InterPro" id="IPR027417">
    <property type="entry name" value="P-loop_NTPase"/>
</dbReference>
<dbReference type="CDD" id="cd03250">
    <property type="entry name" value="ABCC_MRP_domain1"/>
    <property type="match status" value="1"/>
</dbReference>
<keyword evidence="2" id="KW-0813">Transport</keyword>
<evidence type="ECO:0000259" key="11">
    <source>
        <dbReference type="PROSITE" id="PS50929"/>
    </source>
</evidence>
<dbReference type="FunFam" id="1.20.1560.10:FF:000066">
    <property type="entry name" value="ABC multidrug transporter (Eurofung)"/>
    <property type="match status" value="1"/>
</dbReference>
<feature type="domain" description="ABC transmembrane type-1" evidence="11">
    <location>
        <begin position="902"/>
        <end position="1179"/>
    </location>
</feature>
<dbReference type="InterPro" id="IPR044746">
    <property type="entry name" value="ABCC_6TM_D1"/>
</dbReference>
<feature type="transmembrane region" description="Helical" evidence="9">
    <location>
        <begin position="482"/>
        <end position="508"/>
    </location>
</feature>
<dbReference type="GO" id="GO:0140359">
    <property type="term" value="F:ABC-type transporter activity"/>
    <property type="evidence" value="ECO:0007669"/>
    <property type="project" value="InterPro"/>
</dbReference>
<evidence type="ECO:0000256" key="2">
    <source>
        <dbReference type="ARBA" id="ARBA00022448"/>
    </source>
</evidence>
<keyword evidence="3" id="KW-1003">Cell membrane</keyword>
<dbReference type="InterPro" id="IPR017871">
    <property type="entry name" value="ABC_transporter-like_CS"/>
</dbReference>
<feature type="transmembrane region" description="Helical" evidence="9">
    <location>
        <begin position="93"/>
        <end position="113"/>
    </location>
</feature>
<dbReference type="SMART" id="SM00382">
    <property type="entry name" value="AAA"/>
    <property type="match status" value="2"/>
</dbReference>
<sequence length="1459" mass="160132">MNTHLSFGPFIDFPGKATFDFTLLFEETILSILPSALFLLLVPPRILRLWRTPRKVTGSYLQTIKITLLAIFGILQIVNVVEISRSFLRTRASLPAALLSLAAAVGLGILSYAEHTRNIRPSSIINAYLLLTLPFDAAQLRTKWLRGDNVAASGVSSSILAIKLLVLISEATEKRRILVTPYADPSPEATSGLYSRGVFWWLNSLFRLGFRNVVTEDDLFAVDKDLQSKALADRFDKHWAKRKEYPQKHTLVWVISRAVFGPFLAAMLPRLALTFFSFMQPLLISSITTLVSSPDSPTANTRGWGLAAAFGLVYVGLAIAGGAYQHKTNRMVTMIRGALVNAIYRQTLEVAVAGLEESKAVTLMSSDVERIVEALLPVHSIWSSPLEIGLAIWLLQREIGLALLGPLFITLLAVSGPFMISGPMGNAQKIWIERIQTRIDAMAKMLQSLKGVKMLGLDSTLSKIVTRLRTDEIAKSLKMRKLFVIMITFGNLSDILAPGAAFTIYVIVATVNGQTLDATSAFTALSLIALLVAPIRAIVFAIPPLIAAVGCFDRIQDFLDSQTQKDHRILVSAGPGESKSTTQLVNPAWNTPIDSDIELEEFSIQPIASSSPATIQIKNLTLFWSEDATPVIDDVSVDFQAGKLTIIVGPVGCGKSSLLRGLLGETPSSKGHVYIDRAHAAFVDQSSWIQNTSIRNNIIGISKFEPEWYNRVVYSCALDTDIEKLPDRDSTKVGSAGTALSGGQKLRIALARAVYSRQQALMLDDVFSGLDATSEERIFSRLLGTNGLLRRLGTTVILVTHAAHRLSYADHIISLSPQGTISEQGKLSQLLVNGGYVAGLAARHTTESENVSEEKVPITNAIEGRDPARANATADLNRPAGNWSLYSYYFTSAGRRNVSIWAFVMICYSWLVYFPGLWIKFWMSAVAIHGNAVNGTYLGVLIAVEFAALITLIILGVILGIKMIPRSALYLHRKLLNTVENAPLSFFTTTDSGQIVNRFSQDLSVIDMELPVAGLILAHNLCSAVIQAILICISTSYFAVVIPFVSFAVYILQKIYLRTSRQIRLMDLEAKAPLYTNFLETLSGLVTIRAFGWTKEMEKRNMELLDASQRPFYLLFCIQRWLALVIDLLVAALAFILVALIIEFRHRADAGFVGVALINIMTFNMTLSVVIQHYTAVETSLGAISRIQTFVRTTASENLPQETTEVPEEWPSEGSLSTSNISATYSHDLDPALKQISLDIPAGQKLGICGRSGSGKSSFISLLLHLLEITSGTIVVDGIDIATVPRNVLRERLSVIPQDPVFFKGTIRENLDPLDLASAVNAENVLRKVGLWDVIMGAGGLDVGMNAEEMLSHGQRQMFCLARAMIRKSKILIVDEATASVDLETDRRMQEIIAEYFRECTVIAVVHRLQSIRDFDQVAVFEGGRVVEVGGPGELLKVEGGKFRGLWEGGREVENGVDR</sequence>
<evidence type="ECO:0000256" key="1">
    <source>
        <dbReference type="ARBA" id="ARBA00004651"/>
    </source>
</evidence>
<feature type="domain" description="ABC transmembrane type-1" evidence="11">
    <location>
        <begin position="271"/>
        <end position="547"/>
    </location>
</feature>
<reference evidence="12 13" key="1">
    <citation type="submission" date="2016-05" db="EMBL/GenBank/DDBJ databases">
        <title>A degradative enzymes factory behind the ericoid mycorrhizal symbiosis.</title>
        <authorList>
            <consortium name="DOE Joint Genome Institute"/>
            <person name="Martino E."/>
            <person name="Morin E."/>
            <person name="Grelet G."/>
            <person name="Kuo A."/>
            <person name="Kohler A."/>
            <person name="Daghino S."/>
            <person name="Barry K."/>
            <person name="Choi C."/>
            <person name="Cichocki N."/>
            <person name="Clum A."/>
            <person name="Copeland A."/>
            <person name="Hainaut M."/>
            <person name="Haridas S."/>
            <person name="Labutti K."/>
            <person name="Lindquist E."/>
            <person name="Lipzen A."/>
            <person name="Khouja H.-R."/>
            <person name="Murat C."/>
            <person name="Ohm R."/>
            <person name="Olson A."/>
            <person name="Spatafora J."/>
            <person name="Veneault-Fourrey C."/>
            <person name="Henrissat B."/>
            <person name="Grigoriev I."/>
            <person name="Martin F."/>
            <person name="Perotto S."/>
        </authorList>
    </citation>
    <scope>NUCLEOTIDE SEQUENCE [LARGE SCALE GENOMIC DNA]</scope>
    <source>
        <strain evidence="12 13">UAMH 7357</strain>
    </source>
</reference>
<evidence type="ECO:0000256" key="3">
    <source>
        <dbReference type="ARBA" id="ARBA00022475"/>
    </source>
</evidence>
<evidence type="ECO:0000256" key="9">
    <source>
        <dbReference type="SAM" id="Phobius"/>
    </source>
</evidence>
<dbReference type="Gene3D" id="3.40.50.300">
    <property type="entry name" value="P-loop containing nucleotide triphosphate hydrolases"/>
    <property type="match status" value="2"/>
</dbReference>
<dbReference type="EMBL" id="KZ613478">
    <property type="protein sequence ID" value="PMD22288.1"/>
    <property type="molecule type" value="Genomic_DNA"/>
</dbReference>
<dbReference type="InterPro" id="IPR044726">
    <property type="entry name" value="ABCC_6TM_D2"/>
</dbReference>
<dbReference type="CDD" id="cd18579">
    <property type="entry name" value="ABC_6TM_ABCC_D1"/>
    <property type="match status" value="1"/>
</dbReference>
<feature type="transmembrane region" description="Helical" evidence="9">
    <location>
        <begin position="528"/>
        <end position="552"/>
    </location>
</feature>
<proteinExistence type="predicted"/>
<dbReference type="Proteomes" id="UP000235672">
    <property type="component" value="Unassembled WGS sequence"/>
</dbReference>
<dbReference type="Pfam" id="PF00664">
    <property type="entry name" value="ABC_membrane"/>
    <property type="match status" value="2"/>
</dbReference>
<feature type="transmembrane region" description="Helical" evidence="9">
    <location>
        <begin position="938"/>
        <end position="964"/>
    </location>
</feature>
<feature type="transmembrane region" description="Helical" evidence="9">
    <location>
        <begin position="1112"/>
        <end position="1140"/>
    </location>
</feature>
<keyword evidence="7 9" id="KW-1133">Transmembrane helix</keyword>
<dbReference type="FunFam" id="3.40.50.300:FF:000838">
    <property type="entry name" value="ABC multidrug transporter (Eurofung)"/>
    <property type="match status" value="1"/>
</dbReference>
<accession>A0A2J6Q7N2</accession>
<gene>
    <name evidence="12" type="ORF">NA56DRAFT_624579</name>
</gene>
<keyword evidence="4 9" id="KW-0812">Transmembrane</keyword>
<evidence type="ECO:0000256" key="5">
    <source>
        <dbReference type="ARBA" id="ARBA00022741"/>
    </source>
</evidence>
<feature type="transmembrane region" description="Helical" evidence="9">
    <location>
        <begin position="1152"/>
        <end position="1171"/>
    </location>
</feature>
<feature type="transmembrane region" description="Helical" evidence="9">
    <location>
        <begin position="23"/>
        <end position="42"/>
    </location>
</feature>
<evidence type="ECO:0000256" key="7">
    <source>
        <dbReference type="ARBA" id="ARBA00022989"/>
    </source>
</evidence>
<dbReference type="PROSITE" id="PS50893">
    <property type="entry name" value="ABC_TRANSPORTER_2"/>
    <property type="match status" value="2"/>
</dbReference>
<feature type="domain" description="ABC transporter" evidence="10">
    <location>
        <begin position="1216"/>
        <end position="1448"/>
    </location>
</feature>
<dbReference type="PROSITE" id="PS50929">
    <property type="entry name" value="ABC_TM1F"/>
    <property type="match status" value="2"/>
</dbReference>
<comment type="subcellular location">
    <subcellularLocation>
        <location evidence="1">Cell membrane</location>
        <topology evidence="1">Multi-pass membrane protein</topology>
    </subcellularLocation>
</comment>
<evidence type="ECO:0000256" key="4">
    <source>
        <dbReference type="ARBA" id="ARBA00022692"/>
    </source>
</evidence>
<dbReference type="SUPFAM" id="SSF52540">
    <property type="entry name" value="P-loop containing nucleoside triphosphate hydrolases"/>
    <property type="match status" value="2"/>
</dbReference>
<dbReference type="CDD" id="cd18580">
    <property type="entry name" value="ABC_6TM_ABCC_D2"/>
    <property type="match status" value="1"/>
</dbReference>
<dbReference type="GO" id="GO:0016887">
    <property type="term" value="F:ATP hydrolysis activity"/>
    <property type="evidence" value="ECO:0007669"/>
    <property type="project" value="InterPro"/>
</dbReference>
<keyword evidence="8 9" id="KW-0472">Membrane</keyword>
<feature type="transmembrane region" description="Helical" evidence="9">
    <location>
        <begin position="898"/>
        <end position="918"/>
    </location>
</feature>
<dbReference type="OrthoDB" id="6500128at2759"/>
<dbReference type="InterPro" id="IPR003593">
    <property type="entry name" value="AAA+_ATPase"/>
</dbReference>
<dbReference type="PROSITE" id="PS00211">
    <property type="entry name" value="ABC_TRANSPORTER_1"/>
    <property type="match status" value="1"/>
</dbReference>
<evidence type="ECO:0000256" key="8">
    <source>
        <dbReference type="ARBA" id="ARBA00023136"/>
    </source>
</evidence>
<dbReference type="PANTHER" id="PTHR24223:SF269">
    <property type="entry name" value="ABC MULTIDRUG TRANSPORTER (EUROFUNG)-RELATED"/>
    <property type="match status" value="1"/>
</dbReference>
<evidence type="ECO:0000256" key="6">
    <source>
        <dbReference type="ARBA" id="ARBA00022840"/>
    </source>
</evidence>
<dbReference type="InterPro" id="IPR056227">
    <property type="entry name" value="TMD0_ABC"/>
</dbReference>
<dbReference type="InterPro" id="IPR003439">
    <property type="entry name" value="ABC_transporter-like_ATP-bd"/>
</dbReference>
<dbReference type="SUPFAM" id="SSF90123">
    <property type="entry name" value="ABC transporter transmembrane region"/>
    <property type="match status" value="2"/>
</dbReference>
<keyword evidence="6" id="KW-0067">ATP-binding</keyword>